<sequence>MNDDLHTLVGAYAVHALPYAEWVLFEEHLFACPGCGAEVRRLRETVARLAETVAEPPPAALRERLLSAAYRSRTPDDGPTVPLRRRRSKVMAGLAAVCAAAAVALGVIAVDARRDLADLTARNDEMIAVLAAPDAETVRRPVASGGTGTVVISRSKGRMVFASSGLAELPDAQGYELWLMGPDGPRPAGMLERADDGLTRPVLLSPRERDDHVAVTVEPARGSREPTTRPVLLAELPRV</sequence>
<keyword evidence="3" id="KW-1003">Cell membrane</keyword>
<comment type="caution">
    <text evidence="13">The sequence shown here is derived from an EMBL/GenBank/DDBJ whole genome shotgun (WGS) entry which is preliminary data.</text>
</comment>
<dbReference type="PANTHER" id="PTHR37461">
    <property type="entry name" value="ANTI-SIGMA-K FACTOR RSKA"/>
    <property type="match status" value="1"/>
</dbReference>
<reference evidence="14" key="1">
    <citation type="journal article" date="2019" name="Int. J. Syst. Evol. Microbiol.">
        <title>The Global Catalogue of Microorganisms (GCM) 10K type strain sequencing project: providing services to taxonomists for standard genome sequencing and annotation.</title>
        <authorList>
            <consortium name="The Broad Institute Genomics Platform"/>
            <consortium name="The Broad Institute Genome Sequencing Center for Infectious Disease"/>
            <person name="Wu L."/>
            <person name="Ma J."/>
        </authorList>
    </citation>
    <scope>NUCLEOTIDE SEQUENCE [LARGE SCALE GENOMIC DNA]</scope>
    <source>
        <strain evidence="14">TBRC 1276</strain>
    </source>
</reference>
<dbReference type="Pfam" id="PF10099">
    <property type="entry name" value="RskA_C"/>
    <property type="match status" value="1"/>
</dbReference>
<keyword evidence="5 11" id="KW-1133">Transmembrane helix</keyword>
<keyword evidence="8" id="KW-0804">Transcription</keyword>
<evidence type="ECO:0000259" key="12">
    <source>
        <dbReference type="Pfam" id="PF10099"/>
    </source>
</evidence>
<feature type="transmembrane region" description="Helical" evidence="11">
    <location>
        <begin position="90"/>
        <end position="110"/>
    </location>
</feature>
<evidence type="ECO:0000256" key="5">
    <source>
        <dbReference type="ARBA" id="ARBA00022989"/>
    </source>
</evidence>
<name>A0ABV8G479_9ACTN</name>
<keyword evidence="14" id="KW-1185">Reference proteome</keyword>
<protein>
    <recommendedName>
        <fullName evidence="10">Regulator of SigK</fullName>
    </recommendedName>
    <alternativeName>
        <fullName evidence="9">Sigma-K anti-sigma factor RskA</fullName>
    </alternativeName>
</protein>
<evidence type="ECO:0000256" key="2">
    <source>
        <dbReference type="ARBA" id="ARBA00004236"/>
    </source>
</evidence>
<dbReference type="Proteomes" id="UP001595851">
    <property type="component" value="Unassembled WGS sequence"/>
</dbReference>
<evidence type="ECO:0000256" key="10">
    <source>
        <dbReference type="ARBA" id="ARBA00030803"/>
    </source>
</evidence>
<evidence type="ECO:0000256" key="8">
    <source>
        <dbReference type="ARBA" id="ARBA00023163"/>
    </source>
</evidence>
<dbReference type="Gene3D" id="1.10.10.1320">
    <property type="entry name" value="Anti-sigma factor, zinc-finger domain"/>
    <property type="match status" value="1"/>
</dbReference>
<feature type="domain" description="Anti-sigma K factor RskA C-terminal" evidence="12">
    <location>
        <begin position="94"/>
        <end position="231"/>
    </location>
</feature>
<evidence type="ECO:0000256" key="1">
    <source>
        <dbReference type="ARBA" id="ARBA00004167"/>
    </source>
</evidence>
<evidence type="ECO:0000313" key="14">
    <source>
        <dbReference type="Proteomes" id="UP001595851"/>
    </source>
</evidence>
<dbReference type="InterPro" id="IPR051474">
    <property type="entry name" value="Anti-sigma-K/W_factor"/>
</dbReference>
<keyword evidence="6" id="KW-0805">Transcription regulation</keyword>
<proteinExistence type="predicted"/>
<evidence type="ECO:0000313" key="13">
    <source>
        <dbReference type="EMBL" id="MFC4008763.1"/>
    </source>
</evidence>
<keyword evidence="7 11" id="KW-0472">Membrane</keyword>
<comment type="subcellular location">
    <subcellularLocation>
        <location evidence="2">Cell membrane</location>
    </subcellularLocation>
    <subcellularLocation>
        <location evidence="1">Membrane</location>
        <topology evidence="1">Single-pass membrane protein</topology>
    </subcellularLocation>
</comment>
<evidence type="ECO:0000256" key="3">
    <source>
        <dbReference type="ARBA" id="ARBA00022475"/>
    </source>
</evidence>
<evidence type="ECO:0000256" key="4">
    <source>
        <dbReference type="ARBA" id="ARBA00022692"/>
    </source>
</evidence>
<gene>
    <name evidence="13" type="ORF">ACFOY2_16140</name>
</gene>
<dbReference type="InterPro" id="IPR018764">
    <property type="entry name" value="RskA_C"/>
</dbReference>
<organism evidence="13 14">
    <name type="scientific">Nonomuraea purpurea</name>
    <dbReference type="NCBI Taxonomy" id="1849276"/>
    <lineage>
        <taxon>Bacteria</taxon>
        <taxon>Bacillati</taxon>
        <taxon>Actinomycetota</taxon>
        <taxon>Actinomycetes</taxon>
        <taxon>Streptosporangiales</taxon>
        <taxon>Streptosporangiaceae</taxon>
        <taxon>Nonomuraea</taxon>
    </lineage>
</organism>
<accession>A0ABV8G479</accession>
<dbReference type="PANTHER" id="PTHR37461:SF1">
    <property type="entry name" value="ANTI-SIGMA-K FACTOR RSKA"/>
    <property type="match status" value="1"/>
</dbReference>
<evidence type="ECO:0000256" key="9">
    <source>
        <dbReference type="ARBA" id="ARBA00029829"/>
    </source>
</evidence>
<evidence type="ECO:0000256" key="11">
    <source>
        <dbReference type="SAM" id="Phobius"/>
    </source>
</evidence>
<dbReference type="InterPro" id="IPR041916">
    <property type="entry name" value="Anti_sigma_zinc_sf"/>
</dbReference>
<evidence type="ECO:0000256" key="6">
    <source>
        <dbReference type="ARBA" id="ARBA00023015"/>
    </source>
</evidence>
<dbReference type="RefSeq" id="WP_379528830.1">
    <property type="nucleotide sequence ID" value="NZ_JBHSBI010000007.1"/>
</dbReference>
<dbReference type="EMBL" id="JBHSBI010000007">
    <property type="protein sequence ID" value="MFC4008763.1"/>
    <property type="molecule type" value="Genomic_DNA"/>
</dbReference>
<evidence type="ECO:0000256" key="7">
    <source>
        <dbReference type="ARBA" id="ARBA00023136"/>
    </source>
</evidence>
<keyword evidence="4 11" id="KW-0812">Transmembrane</keyword>